<evidence type="ECO:0000313" key="1">
    <source>
        <dbReference type="EMBL" id="CAI8029683.1"/>
    </source>
</evidence>
<reference evidence="1" key="1">
    <citation type="submission" date="2023-03" db="EMBL/GenBank/DDBJ databases">
        <authorList>
            <person name="Steffen K."/>
            <person name="Cardenas P."/>
        </authorList>
    </citation>
    <scope>NUCLEOTIDE SEQUENCE</scope>
</reference>
<protein>
    <submittedName>
        <fullName evidence="1">Uncharacterized protein</fullName>
    </submittedName>
</protein>
<dbReference type="Proteomes" id="UP001174909">
    <property type="component" value="Unassembled WGS sequence"/>
</dbReference>
<sequence>MGSCCCLGTPVDLSDPEVTAYIFTRQFVRHGAPLSYSSIMYRGGDRAVYVREGELHLGSHTGCMAGGYPLRSISSAEVVRGVTVQGHMPFTLNPGVRITGADGTVIWFSGAEGEVENFVQQVNIAMESAWGDNQWRQLSTKF</sequence>
<accession>A0AA35SGR3</accession>
<evidence type="ECO:0000313" key="2">
    <source>
        <dbReference type="Proteomes" id="UP001174909"/>
    </source>
</evidence>
<comment type="caution">
    <text evidence="1">The sequence shown here is derived from an EMBL/GenBank/DDBJ whole genome shotgun (WGS) entry which is preliminary data.</text>
</comment>
<gene>
    <name evidence="1" type="ORF">GBAR_LOCUS16838</name>
</gene>
<name>A0AA35SGR3_GEOBA</name>
<keyword evidence="2" id="KW-1185">Reference proteome</keyword>
<dbReference type="EMBL" id="CASHTH010002427">
    <property type="protein sequence ID" value="CAI8029683.1"/>
    <property type="molecule type" value="Genomic_DNA"/>
</dbReference>
<dbReference type="AlphaFoldDB" id="A0AA35SGR3"/>
<proteinExistence type="predicted"/>
<organism evidence="1 2">
    <name type="scientific">Geodia barretti</name>
    <name type="common">Barrett's horny sponge</name>
    <dbReference type="NCBI Taxonomy" id="519541"/>
    <lineage>
        <taxon>Eukaryota</taxon>
        <taxon>Metazoa</taxon>
        <taxon>Porifera</taxon>
        <taxon>Demospongiae</taxon>
        <taxon>Heteroscleromorpha</taxon>
        <taxon>Tetractinellida</taxon>
        <taxon>Astrophorina</taxon>
        <taxon>Geodiidae</taxon>
        <taxon>Geodia</taxon>
    </lineage>
</organism>